<keyword evidence="2" id="KW-1185">Reference proteome</keyword>
<evidence type="ECO:0008006" key="3">
    <source>
        <dbReference type="Google" id="ProtNLM"/>
    </source>
</evidence>
<protein>
    <recommendedName>
        <fullName evidence="3">Transposase Tc1-like domain-containing protein</fullName>
    </recommendedName>
</protein>
<gene>
    <name evidence="1" type="ORF">TNCV_3557321</name>
</gene>
<sequence>MSRRYSKSGPRVTTLNEDRVLAVTAKKNGRNIASDLSRQLSSNTATTVSRQTRDRQLGQIGLHQGDSTFPPRAACIW</sequence>
<evidence type="ECO:0000313" key="2">
    <source>
        <dbReference type="Proteomes" id="UP000887159"/>
    </source>
</evidence>
<evidence type="ECO:0000313" key="1">
    <source>
        <dbReference type="EMBL" id="GFY32224.1"/>
    </source>
</evidence>
<proteinExistence type="predicted"/>
<accession>A0A8X7BJ12</accession>
<dbReference type="EMBL" id="BMAU01021402">
    <property type="protein sequence ID" value="GFY32224.1"/>
    <property type="molecule type" value="Genomic_DNA"/>
</dbReference>
<comment type="caution">
    <text evidence="1">The sequence shown here is derived from an EMBL/GenBank/DDBJ whole genome shotgun (WGS) entry which is preliminary data.</text>
</comment>
<reference evidence="1" key="1">
    <citation type="submission" date="2020-08" db="EMBL/GenBank/DDBJ databases">
        <title>Multicomponent nature underlies the extraordinary mechanical properties of spider dragline silk.</title>
        <authorList>
            <person name="Kono N."/>
            <person name="Nakamura H."/>
            <person name="Mori M."/>
            <person name="Yoshida Y."/>
            <person name="Ohtoshi R."/>
            <person name="Malay A.D."/>
            <person name="Moran D.A.P."/>
            <person name="Tomita M."/>
            <person name="Numata K."/>
            <person name="Arakawa K."/>
        </authorList>
    </citation>
    <scope>NUCLEOTIDE SEQUENCE</scope>
</reference>
<dbReference type="Proteomes" id="UP000887159">
    <property type="component" value="Unassembled WGS sequence"/>
</dbReference>
<organism evidence="1 2">
    <name type="scientific">Trichonephila clavipes</name>
    <name type="common">Golden silk orbweaver</name>
    <name type="synonym">Nephila clavipes</name>
    <dbReference type="NCBI Taxonomy" id="2585209"/>
    <lineage>
        <taxon>Eukaryota</taxon>
        <taxon>Metazoa</taxon>
        <taxon>Ecdysozoa</taxon>
        <taxon>Arthropoda</taxon>
        <taxon>Chelicerata</taxon>
        <taxon>Arachnida</taxon>
        <taxon>Araneae</taxon>
        <taxon>Araneomorphae</taxon>
        <taxon>Entelegynae</taxon>
        <taxon>Araneoidea</taxon>
        <taxon>Nephilidae</taxon>
        <taxon>Trichonephila</taxon>
    </lineage>
</organism>
<dbReference type="AlphaFoldDB" id="A0A8X7BJ12"/>
<name>A0A8X7BJ12_TRICX</name>